<dbReference type="CDD" id="cd11377">
    <property type="entry name" value="Pro-peptidase_S53"/>
    <property type="match status" value="1"/>
</dbReference>
<dbReference type="InterPro" id="IPR036852">
    <property type="entry name" value="Peptidase_S8/S53_dom_sf"/>
</dbReference>
<feature type="active site" description="Charge relay system" evidence="15">
    <location>
        <position position="549"/>
    </location>
</feature>
<evidence type="ECO:0000256" key="1">
    <source>
        <dbReference type="ARBA" id="ARBA00001910"/>
    </source>
</evidence>
<dbReference type="SMART" id="SM00944">
    <property type="entry name" value="Pro-kuma_activ"/>
    <property type="match status" value="1"/>
</dbReference>
<evidence type="ECO:0000313" key="19">
    <source>
        <dbReference type="Proteomes" id="UP000070700"/>
    </source>
</evidence>
<keyword evidence="7 15" id="KW-0479">Metal-binding</keyword>
<evidence type="ECO:0000256" key="14">
    <source>
        <dbReference type="ARBA" id="ARBA00023180"/>
    </source>
</evidence>
<gene>
    <name evidence="18" type="ORF">LY89DRAFT_716277</name>
</gene>
<reference evidence="18 19" key="1">
    <citation type="submission" date="2015-10" db="EMBL/GenBank/DDBJ databases">
        <title>Full genome of DAOMC 229536 Phialocephala scopiformis, a fungal endophyte of spruce producing the potent anti-insectan compound rugulosin.</title>
        <authorList>
            <consortium name="DOE Joint Genome Institute"/>
            <person name="Walker A.K."/>
            <person name="Frasz S.L."/>
            <person name="Seifert K.A."/>
            <person name="Miller J.D."/>
            <person name="Mondo S.J."/>
            <person name="Labutti K."/>
            <person name="Lipzen A."/>
            <person name="Dockter R."/>
            <person name="Kennedy M."/>
            <person name="Grigoriev I.V."/>
            <person name="Spatafora J.W."/>
        </authorList>
    </citation>
    <scope>NUCLEOTIDE SEQUENCE [LARGE SCALE GENOMIC DNA]</scope>
    <source>
        <strain evidence="18 19">CBS 120377</strain>
    </source>
</reference>
<dbReference type="GeneID" id="28827985"/>
<dbReference type="AlphaFoldDB" id="A0A194XJ31"/>
<dbReference type="Proteomes" id="UP000070700">
    <property type="component" value="Unassembled WGS sequence"/>
</dbReference>
<dbReference type="RefSeq" id="XP_018074117.1">
    <property type="nucleotide sequence ID" value="XM_018218259.1"/>
</dbReference>
<dbReference type="PANTHER" id="PTHR14218:SF39">
    <property type="entry name" value="PEPTIDASE S53 DOMAIN-CONTAINING PROTEIN"/>
    <property type="match status" value="1"/>
</dbReference>
<dbReference type="SUPFAM" id="SSF52743">
    <property type="entry name" value="Subtilisin-like"/>
    <property type="match status" value="1"/>
</dbReference>
<name>A0A194XJ31_MOLSC</name>
<comment type="subcellular location">
    <subcellularLocation>
        <location evidence="3">Secreted</location>
        <location evidence="3">Extracellular space</location>
    </subcellularLocation>
</comment>
<evidence type="ECO:0000256" key="13">
    <source>
        <dbReference type="ARBA" id="ARBA00023145"/>
    </source>
</evidence>
<dbReference type="GO" id="GO:0046872">
    <property type="term" value="F:metal ion binding"/>
    <property type="evidence" value="ECO:0007669"/>
    <property type="project" value="UniProtKB-UniRule"/>
</dbReference>
<feature type="binding site" evidence="15">
    <location>
        <position position="592"/>
    </location>
    <ligand>
        <name>Ca(2+)</name>
        <dbReference type="ChEBI" id="CHEBI:29108"/>
    </ligand>
</feature>
<evidence type="ECO:0000256" key="11">
    <source>
        <dbReference type="ARBA" id="ARBA00022837"/>
    </source>
</evidence>
<dbReference type="SUPFAM" id="SSF54897">
    <property type="entry name" value="Protease propeptides/inhibitors"/>
    <property type="match status" value="1"/>
</dbReference>
<keyword evidence="14" id="KW-0325">Glycoprotein</keyword>
<dbReference type="InterPro" id="IPR030400">
    <property type="entry name" value="Sedolisin_dom"/>
</dbReference>
<evidence type="ECO:0000256" key="4">
    <source>
        <dbReference type="ARBA" id="ARBA00012462"/>
    </source>
</evidence>
<dbReference type="PROSITE" id="PS00138">
    <property type="entry name" value="SUBTILASE_SER"/>
    <property type="match status" value="1"/>
</dbReference>
<dbReference type="EMBL" id="KQ947410">
    <property type="protein sequence ID" value="KUJ19762.1"/>
    <property type="molecule type" value="Genomic_DNA"/>
</dbReference>
<proteinExistence type="predicted"/>
<feature type="active site" description="Charge relay system" evidence="15">
    <location>
        <position position="330"/>
    </location>
</feature>
<keyword evidence="8 16" id="KW-0732">Signal</keyword>
<keyword evidence="9 15" id="KW-0378">Hydrolase</keyword>
<dbReference type="InterPro" id="IPR000209">
    <property type="entry name" value="Peptidase_S8/S53_dom"/>
</dbReference>
<comment type="cofactor">
    <cofactor evidence="15">
        <name>Ca(2+)</name>
        <dbReference type="ChEBI" id="CHEBI:29108"/>
    </cofactor>
    <text evidence="15">Binds 1 Ca(2+) ion per subunit.</text>
</comment>
<evidence type="ECO:0000256" key="8">
    <source>
        <dbReference type="ARBA" id="ARBA00022729"/>
    </source>
</evidence>
<dbReference type="KEGG" id="psco:LY89DRAFT_716277"/>
<sequence>MWLFYELVIPIFLAFCKSVSINATPLKSSSPYVVKDNHPILIGWQKVNRAPRDAQCHLQIGLKHGEFEALERNLYEVSDPDHHRYGHHLSAVEVEDLMKPTTETEDLVTAWLSDHGIGNVTYSPSRYWITIQLPIHSIETLLDTEYFVYQHDDDGLTAIRSSAWSLPHHLHDHIEAIHPTNAFINTKTKTHRLRSRSEVQPLGLGENGAPSYNELVAIDHTQFGHMEIPDIKDLPKNPSPSQACNRVATSPVCLRTLYGALDYVPQLPAKNRIGVVNFLDHISSVSDIGTFLQRYRPDAVSAGYEIQTENVPRTSDSFTHDQAAASVSLEANLDTEVILGMASPVPITAYNVGGSAPAFQNSQSAEENTNEPYLEWLQYMLAQPELPQVISISYADEEQTVPRWYAKRVCQGFAQLGARGVSVLVASGDEGVGADGMCFNNDGSNKPMFLPKFPASCPYVTTVGGTRGWDPELVAFDARATFVTGGGFSNYFSRPSFQKGVVDDYVNGLGSLYDGLYNRNGRGYPDISLRAYHYIVVSNGSSTIFDGTSASTPGAAAIFSLVNDALISEGRPALGWLNPWIYSKASKAFKDVVAGSNTGCNTAGFPAKIGWDAATGFGTPWFPTLKALAEERRFRNTKPWYMSFW</sequence>
<dbReference type="GO" id="GO:0008240">
    <property type="term" value="F:tripeptidyl-peptidase activity"/>
    <property type="evidence" value="ECO:0007669"/>
    <property type="project" value="UniProtKB-EC"/>
</dbReference>
<evidence type="ECO:0000256" key="3">
    <source>
        <dbReference type="ARBA" id="ARBA00004239"/>
    </source>
</evidence>
<evidence type="ECO:0000256" key="6">
    <source>
        <dbReference type="ARBA" id="ARBA00022670"/>
    </source>
</evidence>
<evidence type="ECO:0000256" key="10">
    <source>
        <dbReference type="ARBA" id="ARBA00022825"/>
    </source>
</evidence>
<dbReference type="CDD" id="cd04056">
    <property type="entry name" value="Peptidases_S53"/>
    <property type="match status" value="1"/>
</dbReference>
<dbReference type="GO" id="GO:0006508">
    <property type="term" value="P:proteolysis"/>
    <property type="evidence" value="ECO:0007669"/>
    <property type="project" value="UniProtKB-KW"/>
</dbReference>
<keyword evidence="5" id="KW-0964">Secreted</keyword>
<dbReference type="Pfam" id="PF00082">
    <property type="entry name" value="Peptidase_S8"/>
    <property type="match status" value="1"/>
</dbReference>
<evidence type="ECO:0000313" key="18">
    <source>
        <dbReference type="EMBL" id="KUJ19762.1"/>
    </source>
</evidence>
<dbReference type="EC" id="3.4.14.10" evidence="4"/>
<keyword evidence="10 15" id="KW-0720">Serine protease</keyword>
<feature type="signal peptide" evidence="16">
    <location>
        <begin position="1"/>
        <end position="18"/>
    </location>
</feature>
<dbReference type="OrthoDB" id="409122at2759"/>
<feature type="chain" id="PRO_5008268305" description="tripeptidyl-peptidase II" evidence="16">
    <location>
        <begin position="19"/>
        <end position="645"/>
    </location>
</feature>
<dbReference type="Gene3D" id="3.40.50.200">
    <property type="entry name" value="Peptidase S8/S53 domain"/>
    <property type="match status" value="1"/>
</dbReference>
<organism evidence="18 19">
    <name type="scientific">Mollisia scopiformis</name>
    <name type="common">Conifer needle endophyte fungus</name>
    <name type="synonym">Phialocephala scopiformis</name>
    <dbReference type="NCBI Taxonomy" id="149040"/>
    <lineage>
        <taxon>Eukaryota</taxon>
        <taxon>Fungi</taxon>
        <taxon>Dikarya</taxon>
        <taxon>Ascomycota</taxon>
        <taxon>Pezizomycotina</taxon>
        <taxon>Leotiomycetes</taxon>
        <taxon>Helotiales</taxon>
        <taxon>Mollisiaceae</taxon>
        <taxon>Mollisia</taxon>
    </lineage>
</organism>
<evidence type="ECO:0000256" key="9">
    <source>
        <dbReference type="ARBA" id="ARBA00022801"/>
    </source>
</evidence>
<comment type="function">
    <text evidence="2">Secreted tripeptidyl-peptidase which degrades proteins at acidic pHs and is involved in virulence.</text>
</comment>
<evidence type="ECO:0000256" key="15">
    <source>
        <dbReference type="PROSITE-ProRule" id="PRU01032"/>
    </source>
</evidence>
<feature type="binding site" evidence="15">
    <location>
        <position position="610"/>
    </location>
    <ligand>
        <name>Ca(2+)</name>
        <dbReference type="ChEBI" id="CHEBI:29108"/>
    </ligand>
</feature>
<evidence type="ECO:0000256" key="5">
    <source>
        <dbReference type="ARBA" id="ARBA00022525"/>
    </source>
</evidence>
<keyword evidence="13" id="KW-0865">Zymogen</keyword>
<dbReference type="PANTHER" id="PTHR14218">
    <property type="entry name" value="PROTEASE S8 TRIPEPTIDYL PEPTIDASE I CLN2"/>
    <property type="match status" value="1"/>
</dbReference>
<dbReference type="InParanoid" id="A0A194XJ31"/>
<dbReference type="PROSITE" id="PS51695">
    <property type="entry name" value="SEDOLISIN"/>
    <property type="match status" value="1"/>
</dbReference>
<evidence type="ECO:0000256" key="12">
    <source>
        <dbReference type="ARBA" id="ARBA00023026"/>
    </source>
</evidence>
<dbReference type="GO" id="GO:0005576">
    <property type="term" value="C:extracellular region"/>
    <property type="evidence" value="ECO:0007669"/>
    <property type="project" value="UniProtKB-SubCell"/>
</dbReference>
<dbReference type="GO" id="GO:0004252">
    <property type="term" value="F:serine-type endopeptidase activity"/>
    <property type="evidence" value="ECO:0007669"/>
    <property type="project" value="UniProtKB-UniRule"/>
</dbReference>
<keyword evidence="19" id="KW-1185">Reference proteome</keyword>
<accession>A0A194XJ31</accession>
<evidence type="ECO:0000259" key="17">
    <source>
        <dbReference type="PROSITE" id="PS51695"/>
    </source>
</evidence>
<protein>
    <recommendedName>
        <fullName evidence="4">tripeptidyl-peptidase II</fullName>
        <ecNumber evidence="4">3.4.14.10</ecNumber>
    </recommendedName>
</protein>
<feature type="domain" description="Peptidase S53" evidence="17">
    <location>
        <begin position="248"/>
        <end position="632"/>
    </location>
</feature>
<comment type="catalytic activity">
    <reaction evidence="1">
        <text>Release of an N-terminal tripeptide from a polypeptide.</text>
        <dbReference type="EC" id="3.4.14.10"/>
    </reaction>
</comment>
<dbReference type="Pfam" id="PF09286">
    <property type="entry name" value="Pro-kuma_activ"/>
    <property type="match status" value="1"/>
</dbReference>
<feature type="binding site" evidence="15">
    <location>
        <position position="591"/>
    </location>
    <ligand>
        <name>Ca(2+)</name>
        <dbReference type="ChEBI" id="CHEBI:29108"/>
    </ligand>
</feature>
<dbReference type="InterPro" id="IPR015366">
    <property type="entry name" value="S53_propep"/>
</dbReference>
<keyword evidence="6 15" id="KW-0645">Protease</keyword>
<evidence type="ECO:0000256" key="2">
    <source>
        <dbReference type="ARBA" id="ARBA00002451"/>
    </source>
</evidence>
<evidence type="ECO:0000256" key="16">
    <source>
        <dbReference type="SAM" id="SignalP"/>
    </source>
</evidence>
<dbReference type="InterPro" id="IPR023828">
    <property type="entry name" value="Peptidase_S8_Ser-AS"/>
</dbReference>
<keyword evidence="12" id="KW-0843">Virulence</keyword>
<keyword evidence="11 15" id="KW-0106">Calcium</keyword>
<feature type="active site" description="Charge relay system" evidence="15">
    <location>
        <position position="334"/>
    </location>
</feature>
<dbReference type="FunFam" id="3.40.50.200:FF:000015">
    <property type="entry name" value="Tripeptidyl peptidase A"/>
    <property type="match status" value="1"/>
</dbReference>
<feature type="binding site" evidence="15">
    <location>
        <position position="612"/>
    </location>
    <ligand>
        <name>Ca(2+)</name>
        <dbReference type="ChEBI" id="CHEBI:29108"/>
    </ligand>
</feature>
<dbReference type="InterPro" id="IPR050819">
    <property type="entry name" value="Tripeptidyl-peptidase_I"/>
</dbReference>
<evidence type="ECO:0000256" key="7">
    <source>
        <dbReference type="ARBA" id="ARBA00022723"/>
    </source>
</evidence>